<evidence type="ECO:0000313" key="4">
    <source>
        <dbReference type="Proteomes" id="UP000461409"/>
    </source>
</evidence>
<feature type="signal peptide" evidence="2">
    <location>
        <begin position="1"/>
        <end position="19"/>
    </location>
</feature>
<dbReference type="AlphaFoldDB" id="A0A844XFY7"/>
<evidence type="ECO:0000256" key="2">
    <source>
        <dbReference type="SAM" id="SignalP"/>
    </source>
</evidence>
<proteinExistence type="predicted"/>
<keyword evidence="2" id="KW-0732">Signal</keyword>
<reference evidence="3 4" key="2">
    <citation type="submission" date="2020-02" db="EMBL/GenBank/DDBJ databases">
        <title>Erythrobacter dongmakensis sp. nov., isolated from a tidal mudflat.</title>
        <authorList>
            <person name="Kim I.S."/>
        </authorList>
    </citation>
    <scope>NUCLEOTIDE SEQUENCE [LARGE SCALE GENOMIC DNA]</scope>
    <source>
        <strain evidence="3 4">GH3-10</strain>
    </source>
</reference>
<evidence type="ECO:0000256" key="1">
    <source>
        <dbReference type="SAM" id="MobiDB-lite"/>
    </source>
</evidence>
<organism evidence="3 4">
    <name type="scientific">Aurantiacibacter rhizosphaerae</name>
    <dbReference type="NCBI Taxonomy" id="2691582"/>
    <lineage>
        <taxon>Bacteria</taxon>
        <taxon>Pseudomonadati</taxon>
        <taxon>Pseudomonadota</taxon>
        <taxon>Alphaproteobacteria</taxon>
        <taxon>Sphingomonadales</taxon>
        <taxon>Erythrobacteraceae</taxon>
        <taxon>Aurantiacibacter</taxon>
    </lineage>
</organism>
<keyword evidence="4" id="KW-1185">Reference proteome</keyword>
<name>A0A844XFY7_9SPHN</name>
<feature type="region of interest" description="Disordered" evidence="1">
    <location>
        <begin position="179"/>
        <end position="202"/>
    </location>
</feature>
<accession>A0A844XFY7</accession>
<gene>
    <name evidence="3" type="ORF">GRF63_11720</name>
</gene>
<evidence type="ECO:0000313" key="3">
    <source>
        <dbReference type="EMBL" id="MWV28572.1"/>
    </source>
</evidence>
<reference evidence="3 4" key="1">
    <citation type="submission" date="2019-12" db="EMBL/GenBank/DDBJ databases">
        <authorList>
            <person name="Lee S.D."/>
        </authorList>
    </citation>
    <scope>NUCLEOTIDE SEQUENCE [LARGE SCALE GENOMIC DNA]</scope>
    <source>
        <strain evidence="3 4">GH3-10</strain>
    </source>
</reference>
<dbReference type="RefSeq" id="WP_160486159.1">
    <property type="nucleotide sequence ID" value="NZ_WUBR01000002.1"/>
</dbReference>
<comment type="caution">
    <text evidence="3">The sequence shown here is derived from an EMBL/GenBank/DDBJ whole genome shotgun (WGS) entry which is preliminary data.</text>
</comment>
<dbReference type="EMBL" id="WUBR01000002">
    <property type="protein sequence ID" value="MWV28572.1"/>
    <property type="molecule type" value="Genomic_DNA"/>
</dbReference>
<sequence>MRYCAIPLLICLAACEAQAPVAQEEVQRVPLSQGASSLATAEPSPDVSNAIWTVADDGKAIRFGDDGAPPLLTLGCDVTTAPPELIIIRHAKAYPGQSALFPIIGNGVNSRFKVDAVLGETGDGSKWHWEARLPADDPQLEVFSGTRDIIATLPGRGTLEIGGGRIAGEFLDWCRSAGQPASEQTLIEEDGGEDTGETSGED</sequence>
<feature type="chain" id="PRO_5032674463" evidence="2">
    <location>
        <begin position="20"/>
        <end position="202"/>
    </location>
</feature>
<dbReference type="Proteomes" id="UP000461409">
    <property type="component" value="Unassembled WGS sequence"/>
</dbReference>
<feature type="compositionally biased region" description="Acidic residues" evidence="1">
    <location>
        <begin position="186"/>
        <end position="202"/>
    </location>
</feature>
<protein>
    <submittedName>
        <fullName evidence="3">Uncharacterized protein</fullName>
    </submittedName>
</protein>